<evidence type="ECO:0000256" key="1">
    <source>
        <dbReference type="SAM" id="Phobius"/>
    </source>
</evidence>
<keyword evidence="1" id="KW-1133">Transmembrane helix</keyword>
<proteinExistence type="predicted"/>
<protein>
    <submittedName>
        <fullName evidence="2">Unannotated protein</fullName>
    </submittedName>
</protein>
<keyword evidence="1" id="KW-0812">Transmembrane</keyword>
<dbReference type="AlphaFoldDB" id="A0A6J6V6P8"/>
<evidence type="ECO:0000313" key="2">
    <source>
        <dbReference type="EMBL" id="CAB4766838.1"/>
    </source>
</evidence>
<feature type="transmembrane region" description="Helical" evidence="1">
    <location>
        <begin position="245"/>
        <end position="266"/>
    </location>
</feature>
<gene>
    <name evidence="2" type="ORF">UFOPK2761_03128</name>
</gene>
<name>A0A6J6V6P8_9ZZZZ</name>
<keyword evidence="1" id="KW-0472">Membrane</keyword>
<sequence>MLSVLLVLVAVVLLPAALATSWVDRTVADREGYLEAVTPLADDEAVQDAVTVRVRVAVLRLVSAPSVAEEALGDAVSLAVRRVVASQTFPPLWRASNEVAHTSLVEVLSQPVGEGGDVRIDITPVVEAVLDQLPAPFLADRIEVPPTSFTVAGTGEIDEARRVWQAVEGRGTVVPLLAVAALVLALVVSPLRRRTGMLAAGLALPALGLLAVSLVAGRRVVEAGAPRGEERELVLQVWDALVADLWVSTAVAAGIALVLLLVLAALPRRRATA</sequence>
<feature type="transmembrane region" description="Helical" evidence="1">
    <location>
        <begin position="172"/>
        <end position="191"/>
    </location>
</feature>
<feature type="transmembrane region" description="Helical" evidence="1">
    <location>
        <begin position="198"/>
        <end position="217"/>
    </location>
</feature>
<dbReference type="EMBL" id="CAEZYQ010000037">
    <property type="protein sequence ID" value="CAB4766838.1"/>
    <property type="molecule type" value="Genomic_DNA"/>
</dbReference>
<accession>A0A6J6V6P8</accession>
<reference evidence="2" key="1">
    <citation type="submission" date="2020-05" db="EMBL/GenBank/DDBJ databases">
        <authorList>
            <person name="Chiriac C."/>
            <person name="Salcher M."/>
            <person name="Ghai R."/>
            <person name="Kavagutti S V."/>
        </authorList>
    </citation>
    <scope>NUCLEOTIDE SEQUENCE</scope>
</reference>
<organism evidence="2">
    <name type="scientific">freshwater metagenome</name>
    <dbReference type="NCBI Taxonomy" id="449393"/>
    <lineage>
        <taxon>unclassified sequences</taxon>
        <taxon>metagenomes</taxon>
        <taxon>ecological metagenomes</taxon>
    </lineage>
</organism>